<dbReference type="GO" id="GO:0005829">
    <property type="term" value="C:cytosol"/>
    <property type="evidence" value="ECO:0007669"/>
    <property type="project" value="TreeGrafter"/>
</dbReference>
<dbReference type="Pfam" id="PF02576">
    <property type="entry name" value="RimP_N"/>
    <property type="match status" value="1"/>
</dbReference>
<dbReference type="Pfam" id="PF17384">
    <property type="entry name" value="DUF150_C"/>
    <property type="match status" value="1"/>
</dbReference>
<dbReference type="PANTHER" id="PTHR33867">
    <property type="entry name" value="RIBOSOME MATURATION FACTOR RIMP"/>
    <property type="match status" value="1"/>
</dbReference>
<evidence type="ECO:0000256" key="2">
    <source>
        <dbReference type="ARBA" id="ARBA00022517"/>
    </source>
</evidence>
<keyword evidence="1 3" id="KW-0963">Cytoplasm</keyword>
<keyword evidence="2 3" id="KW-0690">Ribosome biogenesis</keyword>
<dbReference type="SUPFAM" id="SSF74942">
    <property type="entry name" value="YhbC-like, C-terminal domain"/>
    <property type="match status" value="1"/>
</dbReference>
<proteinExistence type="inferred from homology"/>
<dbReference type="Gene3D" id="3.30.300.70">
    <property type="entry name" value="RimP-like superfamily, N-terminal"/>
    <property type="match status" value="1"/>
</dbReference>
<dbReference type="InterPro" id="IPR035956">
    <property type="entry name" value="RimP_N_sf"/>
</dbReference>
<dbReference type="GO" id="GO:0006412">
    <property type="term" value="P:translation"/>
    <property type="evidence" value="ECO:0007669"/>
    <property type="project" value="TreeGrafter"/>
</dbReference>
<sequence>MSLGTLENLITTTVEGLGYELWGYEYRPHSENGLLRIYIESTEGITVDDCASVSNQISAVFDVEDPIPMAYILEVSSPGMDRMLFKPEQYTPYVGETVKIKTQYALDGRRNYKGIIQNLSETAVTLEIDKELHEVPFDAIEHSRLKIAEKQG</sequence>
<evidence type="ECO:0000259" key="5">
    <source>
        <dbReference type="Pfam" id="PF17384"/>
    </source>
</evidence>
<organism evidence="6">
    <name type="scientific">uncultured Thiotrichaceae bacterium</name>
    <dbReference type="NCBI Taxonomy" id="298394"/>
    <lineage>
        <taxon>Bacteria</taxon>
        <taxon>Pseudomonadati</taxon>
        <taxon>Pseudomonadota</taxon>
        <taxon>Gammaproteobacteria</taxon>
        <taxon>Thiotrichales</taxon>
        <taxon>Thiotrichaceae</taxon>
        <taxon>environmental samples</taxon>
    </lineage>
</organism>
<evidence type="ECO:0000313" key="6">
    <source>
        <dbReference type="EMBL" id="CAA6801688.1"/>
    </source>
</evidence>
<comment type="function">
    <text evidence="3">Required for maturation of 30S ribosomal subunits.</text>
</comment>
<dbReference type="InterPro" id="IPR003728">
    <property type="entry name" value="Ribosome_maturation_RimP"/>
</dbReference>
<dbReference type="InterPro" id="IPR036847">
    <property type="entry name" value="RimP_C_sf"/>
</dbReference>
<dbReference type="PANTHER" id="PTHR33867:SF1">
    <property type="entry name" value="RIBOSOME MATURATION FACTOR RIMP"/>
    <property type="match status" value="1"/>
</dbReference>
<dbReference type="EMBL" id="CACVAY010000009">
    <property type="protein sequence ID" value="CAA6801688.1"/>
    <property type="molecule type" value="Genomic_DNA"/>
</dbReference>
<dbReference type="HAMAP" id="MF_01077">
    <property type="entry name" value="RimP"/>
    <property type="match status" value="1"/>
</dbReference>
<reference evidence="6" key="1">
    <citation type="submission" date="2020-01" db="EMBL/GenBank/DDBJ databases">
        <authorList>
            <person name="Meier V. D."/>
            <person name="Meier V D."/>
        </authorList>
    </citation>
    <scope>NUCLEOTIDE SEQUENCE</scope>
    <source>
        <strain evidence="6">HLG_WM_MAG_07</strain>
    </source>
</reference>
<dbReference type="CDD" id="cd01734">
    <property type="entry name" value="YlxS_C"/>
    <property type="match status" value="1"/>
</dbReference>
<dbReference type="SUPFAM" id="SSF75420">
    <property type="entry name" value="YhbC-like, N-terminal domain"/>
    <property type="match status" value="1"/>
</dbReference>
<feature type="domain" description="Ribosome maturation factor RimP N-terminal" evidence="4">
    <location>
        <begin position="9"/>
        <end position="81"/>
    </location>
</feature>
<evidence type="ECO:0000259" key="4">
    <source>
        <dbReference type="Pfam" id="PF02576"/>
    </source>
</evidence>
<dbReference type="FunFam" id="3.30.300.70:FF:000001">
    <property type="entry name" value="Ribosome maturation factor RimP"/>
    <property type="match status" value="1"/>
</dbReference>
<protein>
    <recommendedName>
        <fullName evidence="3">Ribosome maturation factor RimP</fullName>
    </recommendedName>
</protein>
<evidence type="ECO:0000256" key="3">
    <source>
        <dbReference type="HAMAP-Rule" id="MF_01077"/>
    </source>
</evidence>
<comment type="similarity">
    <text evidence="3">Belongs to the RimP family.</text>
</comment>
<accession>A0A6S6SFR3</accession>
<dbReference type="NCBIfam" id="NF000927">
    <property type="entry name" value="PRK00092.1-1"/>
    <property type="match status" value="1"/>
</dbReference>
<dbReference type="Gene3D" id="2.30.30.180">
    <property type="entry name" value="Ribosome maturation factor RimP, C-terminal domain"/>
    <property type="match status" value="1"/>
</dbReference>
<gene>
    <name evidence="3" type="primary">rimP</name>
    <name evidence="6" type="ORF">HELGO_WM10586</name>
</gene>
<name>A0A6S6SFR3_9GAMM</name>
<evidence type="ECO:0000256" key="1">
    <source>
        <dbReference type="ARBA" id="ARBA00022490"/>
    </source>
</evidence>
<dbReference type="InterPro" id="IPR028998">
    <property type="entry name" value="RimP_C"/>
</dbReference>
<dbReference type="InterPro" id="IPR028989">
    <property type="entry name" value="RimP_N"/>
</dbReference>
<feature type="domain" description="Ribosome maturation factor RimP C-terminal" evidence="5">
    <location>
        <begin position="84"/>
        <end position="147"/>
    </location>
</feature>
<dbReference type="AlphaFoldDB" id="A0A6S6SFR3"/>
<dbReference type="GO" id="GO:0000028">
    <property type="term" value="P:ribosomal small subunit assembly"/>
    <property type="evidence" value="ECO:0007669"/>
    <property type="project" value="TreeGrafter"/>
</dbReference>
<comment type="subcellular location">
    <subcellularLocation>
        <location evidence="3">Cytoplasm</location>
    </subcellularLocation>
</comment>